<comment type="caution">
    <text evidence="2">The sequence shown here is derived from an EMBL/GenBank/DDBJ whole genome shotgun (WGS) entry which is preliminary data.</text>
</comment>
<dbReference type="InterPro" id="IPR048031">
    <property type="entry name" value="ScyD/ScyE-like"/>
</dbReference>
<dbReference type="NCBIfam" id="NF033206">
    <property type="entry name" value="ScyE_fam"/>
    <property type="match status" value="1"/>
</dbReference>
<feature type="chain" id="PRO_5036929608" evidence="1">
    <location>
        <begin position="24"/>
        <end position="342"/>
    </location>
</feature>
<dbReference type="SUPFAM" id="SSF101898">
    <property type="entry name" value="NHL repeat"/>
    <property type="match status" value="1"/>
</dbReference>
<evidence type="ECO:0000313" key="3">
    <source>
        <dbReference type="Proteomes" id="UP000598146"/>
    </source>
</evidence>
<organism evidence="2 3">
    <name type="scientific">Actinoplanes aureus</name>
    <dbReference type="NCBI Taxonomy" id="2792083"/>
    <lineage>
        <taxon>Bacteria</taxon>
        <taxon>Bacillati</taxon>
        <taxon>Actinomycetota</taxon>
        <taxon>Actinomycetes</taxon>
        <taxon>Micromonosporales</taxon>
        <taxon>Micromonosporaceae</taxon>
        <taxon>Actinoplanes</taxon>
    </lineage>
</organism>
<reference evidence="2" key="1">
    <citation type="submission" date="2020-11" db="EMBL/GenBank/DDBJ databases">
        <title>Isolation and identification of active actinomycetes.</title>
        <authorList>
            <person name="Sun X."/>
        </authorList>
    </citation>
    <scope>NUCLEOTIDE SEQUENCE</scope>
    <source>
        <strain evidence="2">NEAU-A11</strain>
    </source>
</reference>
<dbReference type="AlphaFoldDB" id="A0A931C8A8"/>
<name>A0A931C8A8_9ACTN</name>
<accession>A0A931C8A8</accession>
<keyword evidence="1" id="KW-0732">Signal</keyword>
<feature type="signal peptide" evidence="1">
    <location>
        <begin position="1"/>
        <end position="23"/>
    </location>
</feature>
<keyword evidence="3" id="KW-1185">Reference proteome</keyword>
<sequence>MITRSLLCAAVAGLAVLVGPAPAAARPPLRTVATGLDSPRGLAFGPHGELYVAESGRGGVGPCPAELEGGLACLGRTGAITRIAYGSQQRILSHLPSVAAPGGAGAAGPSDVSVDSGGHVYFTVGLGGGPRRRGPLIAGATGLYRAGPDTAVPAGLGAAGAGSNPNAVLVTGRDRLVVDAGRNALLRVGPRGRILTVATFPRRTVAAPAGLPGGPPAGTPILMAPTPTSVVRGPDGALYVGELTGFPFRPGQARIWRVEPGRPPQVYATGFTGVVDLAWAPDGHLYVLEAGTLLRVARRGPHQVVSAGLTAPGGLAVRGRHAYVTDCGVCRGTGSVVRIDLG</sequence>
<dbReference type="Proteomes" id="UP000598146">
    <property type="component" value="Unassembled WGS sequence"/>
</dbReference>
<evidence type="ECO:0000313" key="2">
    <source>
        <dbReference type="EMBL" id="MBG0562328.1"/>
    </source>
</evidence>
<dbReference type="EMBL" id="JADQTO010000005">
    <property type="protein sequence ID" value="MBG0562328.1"/>
    <property type="molecule type" value="Genomic_DNA"/>
</dbReference>
<evidence type="ECO:0000256" key="1">
    <source>
        <dbReference type="SAM" id="SignalP"/>
    </source>
</evidence>
<dbReference type="RefSeq" id="WP_196414117.1">
    <property type="nucleotide sequence ID" value="NZ_JADQTO010000005.1"/>
</dbReference>
<dbReference type="Gene3D" id="2.120.10.30">
    <property type="entry name" value="TolB, C-terminal domain"/>
    <property type="match status" value="1"/>
</dbReference>
<protein>
    <submittedName>
        <fullName evidence="2">ScyD/ScyE family protein</fullName>
    </submittedName>
</protein>
<proteinExistence type="predicted"/>
<dbReference type="InterPro" id="IPR011042">
    <property type="entry name" value="6-blade_b-propeller_TolB-like"/>
</dbReference>
<gene>
    <name evidence="2" type="ORF">I4J89_12715</name>
</gene>